<name>A0ABX8U3I6_9ACTN</name>
<feature type="compositionally biased region" description="Basic and acidic residues" evidence="2">
    <location>
        <begin position="28"/>
        <end position="40"/>
    </location>
</feature>
<gene>
    <name evidence="4" type="ORF">Nocox_23495</name>
</gene>
<evidence type="ECO:0000256" key="2">
    <source>
        <dbReference type="SAM" id="MobiDB-lite"/>
    </source>
</evidence>
<feature type="domain" description="ATP-grasp" evidence="3">
    <location>
        <begin position="198"/>
        <end position="401"/>
    </location>
</feature>
<feature type="region of interest" description="Disordered" evidence="2">
    <location>
        <begin position="1"/>
        <end position="54"/>
    </location>
</feature>
<sequence length="539" mass="56656">MSGGSDMNGQQEKRTPRHSGAVAASDRTPGDRATYDRAPGDRGSGAWASGDRASSARDPWAARWDAEAVREEVLAGRPLVVVDRCTSALRTGYTGPSAVGALRPALAIGCYAAWDPAQADLVVAAEDRTRVRSVAERHGWPRRVRHEAARHLLKLDRPPVVVTGGADVRLGELAGPGGTPAAIDPGVRFTLESKPLLDDLLRAAGVPAVARVRSMHVDRLPSPAELRRAVGAERVVVQAGGPGGSGTVIVSGEADMGRAARLLGPYRVAAYVDGWPVAITVLSVPDGKGGVHVYADRPAHLTTGVTEPSAGPVSAAGADWSRPWPAPAAALLVECAERVALWAWRRYGAAGMFGVDALLTPDERVRLTALRWRRQRRDEVEAVNQQAVGLPPFVLGQLAVMLGRPVGWLGDPAEFNQLTLLRATQQGGPFAVRLRLAEGPPVRMAGGQGSGVYRLGRDGRARWVRRAAHPAQARCDDGEFLLADLPGPGIACHPGADLGTLEGVTGGGTPPFHGPASVSPFTRGILSAVSGLLVPWTRP</sequence>
<evidence type="ECO:0000313" key="4">
    <source>
        <dbReference type="EMBL" id="QYC42302.1"/>
    </source>
</evidence>
<reference evidence="4 5" key="1">
    <citation type="journal article" date="2021" name="ACS Chem. Biol.">
        <title>Genomic-Led Discovery of a Novel Glycopeptide Antibiotic by Nonomuraea coxensis DSM 45129.</title>
        <authorList>
            <person name="Yushchuk O."/>
            <person name="Vior N.M."/>
            <person name="Andreo-Vidal A."/>
            <person name="Berini F."/>
            <person name="Ruckert C."/>
            <person name="Busche T."/>
            <person name="Binda E."/>
            <person name="Kalinowski J."/>
            <person name="Truman A.W."/>
            <person name="Marinelli F."/>
        </authorList>
    </citation>
    <scope>NUCLEOTIDE SEQUENCE [LARGE SCALE GENOMIC DNA]</scope>
    <source>
        <strain evidence="4 5">DSM 45129</strain>
    </source>
</reference>
<dbReference type="RefSeq" id="WP_020540342.1">
    <property type="nucleotide sequence ID" value="NZ_KB903940.1"/>
</dbReference>
<keyword evidence="5" id="KW-1185">Reference proteome</keyword>
<proteinExistence type="predicted"/>
<accession>A0ABX8U3I6</accession>
<keyword evidence="1" id="KW-0067">ATP-binding</keyword>
<dbReference type="Proteomes" id="UP000824681">
    <property type="component" value="Chromosome"/>
</dbReference>
<evidence type="ECO:0000313" key="5">
    <source>
        <dbReference type="Proteomes" id="UP000824681"/>
    </source>
</evidence>
<keyword evidence="1" id="KW-0547">Nucleotide-binding</keyword>
<dbReference type="PROSITE" id="PS50975">
    <property type="entry name" value="ATP_GRASP"/>
    <property type="match status" value="1"/>
</dbReference>
<evidence type="ECO:0000256" key="1">
    <source>
        <dbReference type="PROSITE-ProRule" id="PRU00409"/>
    </source>
</evidence>
<dbReference type="EMBL" id="CP068985">
    <property type="protein sequence ID" value="QYC42302.1"/>
    <property type="molecule type" value="Genomic_DNA"/>
</dbReference>
<dbReference type="InterPro" id="IPR011761">
    <property type="entry name" value="ATP-grasp"/>
</dbReference>
<protein>
    <recommendedName>
        <fullName evidence="3">ATP-grasp domain-containing protein</fullName>
    </recommendedName>
</protein>
<dbReference type="SUPFAM" id="SSF56059">
    <property type="entry name" value="Glutathione synthetase ATP-binding domain-like"/>
    <property type="match status" value="1"/>
</dbReference>
<evidence type="ECO:0000259" key="3">
    <source>
        <dbReference type="PROSITE" id="PS50975"/>
    </source>
</evidence>
<feature type="compositionally biased region" description="Polar residues" evidence="2">
    <location>
        <begin position="1"/>
        <end position="10"/>
    </location>
</feature>
<organism evidence="4 5">
    <name type="scientific">Nonomuraea coxensis DSM 45129</name>
    <dbReference type="NCBI Taxonomy" id="1122611"/>
    <lineage>
        <taxon>Bacteria</taxon>
        <taxon>Bacillati</taxon>
        <taxon>Actinomycetota</taxon>
        <taxon>Actinomycetes</taxon>
        <taxon>Streptosporangiales</taxon>
        <taxon>Streptosporangiaceae</taxon>
        <taxon>Nonomuraea</taxon>
    </lineage>
</organism>